<dbReference type="Gene3D" id="3.90.1150.10">
    <property type="entry name" value="Aspartate Aminotransferase, domain 1"/>
    <property type="match status" value="1"/>
</dbReference>
<keyword evidence="5" id="KW-0808">Transferase</keyword>
<evidence type="ECO:0000256" key="6">
    <source>
        <dbReference type="ARBA" id="ARBA00022723"/>
    </source>
</evidence>
<dbReference type="Gene3D" id="1.10.260.50">
    <property type="match status" value="1"/>
</dbReference>
<evidence type="ECO:0000256" key="1">
    <source>
        <dbReference type="ARBA" id="ARBA00001933"/>
    </source>
</evidence>
<evidence type="ECO:0000256" key="8">
    <source>
        <dbReference type="ARBA" id="ARBA00023004"/>
    </source>
</evidence>
<name>A0A3A1WYC7_9HYPH</name>
<evidence type="ECO:0000256" key="10">
    <source>
        <dbReference type="ARBA" id="ARBA00050776"/>
    </source>
</evidence>
<evidence type="ECO:0000256" key="7">
    <source>
        <dbReference type="ARBA" id="ARBA00022898"/>
    </source>
</evidence>
<dbReference type="OrthoDB" id="9808002at2"/>
<dbReference type="Gene3D" id="3.40.640.10">
    <property type="entry name" value="Type I PLP-dependent aspartate aminotransferase-like (Major domain)"/>
    <property type="match status" value="1"/>
</dbReference>
<keyword evidence="8" id="KW-0408">Iron</keyword>
<dbReference type="RefSeq" id="WP_119538395.1">
    <property type="nucleotide sequence ID" value="NZ_QYRN01000001.1"/>
</dbReference>
<evidence type="ECO:0000313" key="12">
    <source>
        <dbReference type="EMBL" id="RIY03739.1"/>
    </source>
</evidence>
<dbReference type="PIRSF" id="PIRSF005572">
    <property type="entry name" value="NifS"/>
    <property type="match status" value="1"/>
</dbReference>
<evidence type="ECO:0000256" key="9">
    <source>
        <dbReference type="ARBA" id="ARBA00023014"/>
    </source>
</evidence>
<dbReference type="Pfam" id="PF00266">
    <property type="entry name" value="Aminotran_5"/>
    <property type="match status" value="1"/>
</dbReference>
<evidence type="ECO:0000259" key="11">
    <source>
        <dbReference type="Pfam" id="PF00266"/>
    </source>
</evidence>
<sequence length="391" mass="39840">MRETRLYLDHNASAPLLSEARDAIVAALATVGNPSSVHAEGRAARSLLATARADVARLAGAEAEAVVFTSGATEAASTCLTPHWARDGRDVTAARLAVIDTDHPCIREGGRFASADATRLPVDPNGVVRLDALDRWLAAGPPGLVAFCAANSETGLLQPAGEIVSRARAAGAIVVCDGVQAAGRIPLDALALGADALILSAHKIGGPKGVGAFVLGSTGLRPRPLLTGGAQETRQRAGTEAAALIAGFGAAACLARRTPEERARMLDLRERLERGILTLSPGFSIVGGTAERLPQTVMLHHPGRRAETAQIAMDLAGIAVSAGSACASGKVGGSSVLEAMARGGAAVEPDMGGLRISFGPETEAAAIDRFLSAFGAHCARSAERAGTRQVA</sequence>
<organism evidence="12 13">
    <name type="scientific">Aureimonas flava</name>
    <dbReference type="NCBI Taxonomy" id="2320271"/>
    <lineage>
        <taxon>Bacteria</taxon>
        <taxon>Pseudomonadati</taxon>
        <taxon>Pseudomonadota</taxon>
        <taxon>Alphaproteobacteria</taxon>
        <taxon>Hyphomicrobiales</taxon>
        <taxon>Aurantimonadaceae</taxon>
        <taxon>Aureimonas</taxon>
    </lineage>
</organism>
<comment type="catalytic activity">
    <reaction evidence="10">
        <text>(sulfur carrier)-H + L-cysteine = (sulfur carrier)-SH + L-alanine</text>
        <dbReference type="Rhea" id="RHEA:43892"/>
        <dbReference type="Rhea" id="RHEA-COMP:14737"/>
        <dbReference type="Rhea" id="RHEA-COMP:14739"/>
        <dbReference type="ChEBI" id="CHEBI:29917"/>
        <dbReference type="ChEBI" id="CHEBI:35235"/>
        <dbReference type="ChEBI" id="CHEBI:57972"/>
        <dbReference type="ChEBI" id="CHEBI:64428"/>
        <dbReference type="EC" id="2.8.1.7"/>
    </reaction>
</comment>
<comment type="similarity">
    <text evidence="3">Belongs to the class-V pyridoxal-phosphate-dependent aminotransferase family. NifS/IscS subfamily.</text>
</comment>
<evidence type="ECO:0000256" key="2">
    <source>
        <dbReference type="ARBA" id="ARBA00003120"/>
    </source>
</evidence>
<evidence type="ECO:0000313" key="13">
    <source>
        <dbReference type="Proteomes" id="UP000265750"/>
    </source>
</evidence>
<feature type="domain" description="Aminotransferase class V" evidence="11">
    <location>
        <begin position="7"/>
        <end position="370"/>
    </location>
</feature>
<dbReference type="GO" id="GO:0051536">
    <property type="term" value="F:iron-sulfur cluster binding"/>
    <property type="evidence" value="ECO:0007669"/>
    <property type="project" value="UniProtKB-KW"/>
</dbReference>
<comment type="caution">
    <text evidence="12">The sequence shown here is derived from an EMBL/GenBank/DDBJ whole genome shotgun (WGS) entry which is preliminary data.</text>
</comment>
<keyword evidence="13" id="KW-1185">Reference proteome</keyword>
<comment type="cofactor">
    <cofactor evidence="1">
        <name>pyridoxal 5'-phosphate</name>
        <dbReference type="ChEBI" id="CHEBI:597326"/>
    </cofactor>
</comment>
<proteinExistence type="inferred from homology"/>
<dbReference type="AlphaFoldDB" id="A0A3A1WYC7"/>
<accession>A0A3A1WYC7</accession>
<gene>
    <name evidence="12" type="ORF">D3218_03090</name>
</gene>
<dbReference type="EMBL" id="QYRN01000001">
    <property type="protein sequence ID" value="RIY03739.1"/>
    <property type="molecule type" value="Genomic_DNA"/>
</dbReference>
<dbReference type="InterPro" id="IPR015424">
    <property type="entry name" value="PyrdxlP-dep_Trfase"/>
</dbReference>
<dbReference type="InterPro" id="IPR016454">
    <property type="entry name" value="Cysteine_dSase"/>
</dbReference>
<comment type="function">
    <text evidence="2">Catalyzes the removal of elemental sulfur atoms from cysteine to produce alanine. Seems to participate in the biosynthesis of the nitrogenase metalloclusters by providing the inorganic sulfur required for the Fe-S core formation.</text>
</comment>
<protein>
    <recommendedName>
        <fullName evidence="4">Cysteine desulfurase</fullName>
    </recommendedName>
</protein>
<dbReference type="PANTHER" id="PTHR11601">
    <property type="entry name" value="CYSTEINE DESULFURYLASE FAMILY MEMBER"/>
    <property type="match status" value="1"/>
</dbReference>
<dbReference type="Proteomes" id="UP000265750">
    <property type="component" value="Unassembled WGS sequence"/>
</dbReference>
<dbReference type="SUPFAM" id="SSF53383">
    <property type="entry name" value="PLP-dependent transferases"/>
    <property type="match status" value="1"/>
</dbReference>
<keyword evidence="9" id="KW-0411">Iron-sulfur</keyword>
<evidence type="ECO:0000256" key="5">
    <source>
        <dbReference type="ARBA" id="ARBA00022679"/>
    </source>
</evidence>
<evidence type="ECO:0000256" key="3">
    <source>
        <dbReference type="ARBA" id="ARBA00006490"/>
    </source>
</evidence>
<evidence type="ECO:0000256" key="4">
    <source>
        <dbReference type="ARBA" id="ARBA00013558"/>
    </source>
</evidence>
<keyword evidence="6" id="KW-0479">Metal-binding</keyword>
<dbReference type="InterPro" id="IPR015421">
    <property type="entry name" value="PyrdxlP-dep_Trfase_major"/>
</dbReference>
<dbReference type="InterPro" id="IPR000192">
    <property type="entry name" value="Aminotrans_V_dom"/>
</dbReference>
<keyword evidence="7" id="KW-0663">Pyridoxal phosphate</keyword>
<dbReference type="GO" id="GO:0046872">
    <property type="term" value="F:metal ion binding"/>
    <property type="evidence" value="ECO:0007669"/>
    <property type="project" value="UniProtKB-KW"/>
</dbReference>
<dbReference type="PANTHER" id="PTHR11601:SF34">
    <property type="entry name" value="CYSTEINE DESULFURASE"/>
    <property type="match status" value="1"/>
</dbReference>
<dbReference type="GO" id="GO:0031071">
    <property type="term" value="F:cysteine desulfurase activity"/>
    <property type="evidence" value="ECO:0007669"/>
    <property type="project" value="UniProtKB-EC"/>
</dbReference>
<dbReference type="InterPro" id="IPR015422">
    <property type="entry name" value="PyrdxlP-dep_Trfase_small"/>
</dbReference>
<reference evidence="13" key="1">
    <citation type="submission" date="2018-09" db="EMBL/GenBank/DDBJ databases">
        <authorList>
            <person name="Tuo L."/>
        </authorList>
    </citation>
    <scope>NUCLEOTIDE SEQUENCE [LARGE SCALE GENOMIC DNA]</scope>
    <source>
        <strain evidence="13">M2BS4Y-1</strain>
    </source>
</reference>